<dbReference type="PANTHER" id="PTHR43404:SF2">
    <property type="entry name" value="LIPOPOLYSACCHARIDE CHOLINEPHOSPHOTRANSFERASE LICD"/>
    <property type="match status" value="1"/>
</dbReference>
<protein>
    <submittedName>
        <fullName evidence="2">LicD family protein</fullName>
    </submittedName>
</protein>
<feature type="domain" description="LicD/FKTN/FKRP nucleotidyltransferase" evidence="1">
    <location>
        <begin position="42"/>
        <end position="276"/>
    </location>
</feature>
<comment type="caution">
    <text evidence="2">The sequence shown here is derived from an EMBL/GenBank/DDBJ whole genome shotgun (WGS) entry which is preliminary data.</text>
</comment>
<proteinExistence type="predicted"/>
<dbReference type="Pfam" id="PF04991">
    <property type="entry name" value="LicD"/>
    <property type="match status" value="1"/>
</dbReference>
<dbReference type="InterPro" id="IPR052942">
    <property type="entry name" value="LPS_cholinephosphotransferase"/>
</dbReference>
<accession>A0A6N7IZF0</accession>
<dbReference type="GO" id="GO:0009100">
    <property type="term" value="P:glycoprotein metabolic process"/>
    <property type="evidence" value="ECO:0007669"/>
    <property type="project" value="UniProtKB-ARBA"/>
</dbReference>
<dbReference type="InterPro" id="IPR007074">
    <property type="entry name" value="LicD/FKTN/FKRP_NTP_transf"/>
</dbReference>
<evidence type="ECO:0000259" key="1">
    <source>
        <dbReference type="Pfam" id="PF04991"/>
    </source>
</evidence>
<evidence type="ECO:0000313" key="3">
    <source>
        <dbReference type="Proteomes" id="UP000460257"/>
    </source>
</evidence>
<dbReference type="PANTHER" id="PTHR43404">
    <property type="entry name" value="LIPOPOLYSACCHARIDE CHOLINEPHOSPHOTRANSFERASE LICD"/>
    <property type="match status" value="1"/>
</dbReference>
<dbReference type="AlphaFoldDB" id="A0A6N7IZF0"/>
<dbReference type="EMBL" id="VOGC01000006">
    <property type="protein sequence ID" value="MQN01727.1"/>
    <property type="molecule type" value="Genomic_DNA"/>
</dbReference>
<evidence type="ECO:0000313" key="2">
    <source>
        <dbReference type="EMBL" id="MQN01727.1"/>
    </source>
</evidence>
<sequence>MKFEVPENFYKEEVRNDFLVTSEMKHCWASELKILSVIDDICQRHQIKYFAHFGTLLGAIRHKGFIPWDDDIDIAFMREDYNKFQSVVSSELPDGLYFRSFWNSDRMNIFPEVANGNSYADLGHIDTDYFCGCPYITGIDIYPIDWMPDNPESQKLQSRLLALALAGIGVWQQAKSSKQDRNDILQKIKDVMGIEIDTSKDVLPQLYGLADSIIGMYGADDGCSRAGLQFNRFNGNTSADYSIPIENFESVIYQPFEFIKIPVPVGYKAVLEEHYGDDYMTFHNGQAAHDYPFYGKQKKYMKKHHIKKGVDYE</sequence>
<dbReference type="Proteomes" id="UP000460257">
    <property type="component" value="Unassembled WGS sequence"/>
</dbReference>
<organism evidence="2 3">
    <name type="scientific">Candidatus Weimeria bifida</name>
    <dbReference type="NCBI Taxonomy" id="2599074"/>
    <lineage>
        <taxon>Bacteria</taxon>
        <taxon>Bacillati</taxon>
        <taxon>Bacillota</taxon>
        <taxon>Clostridia</taxon>
        <taxon>Lachnospirales</taxon>
        <taxon>Lachnospiraceae</taxon>
        <taxon>Candidatus Weimeria</taxon>
    </lineage>
</organism>
<name>A0A6N7IZF0_9FIRM</name>
<reference evidence="2" key="1">
    <citation type="journal article" date="2020" name="Appl. Environ. Microbiol.">
        <title>Medium-Chain Fatty Acid Synthesis by 'Candidatus Weimeria bifida' gen. nov., sp. nov., and 'Candidatus Pseudoramibacter fermentans' sp. nov.</title>
        <authorList>
            <person name="Scarborough M.J."/>
            <person name="Myers K.S."/>
            <person name="Donohue T.J."/>
            <person name="Noguera D.R."/>
        </authorList>
    </citation>
    <scope>NUCLEOTIDE SEQUENCE</scope>
    <source>
        <strain evidence="2">LCO1.1</strain>
    </source>
</reference>
<gene>
    <name evidence="2" type="ORF">FRC54_07390</name>
</gene>
<keyword evidence="3" id="KW-1185">Reference proteome</keyword>